<dbReference type="PROSITE" id="PS52004">
    <property type="entry name" value="KS3_2"/>
    <property type="match status" value="2"/>
</dbReference>
<dbReference type="CDD" id="cd08952">
    <property type="entry name" value="KR_1_SDR_x"/>
    <property type="match status" value="1"/>
</dbReference>
<dbReference type="PROSITE" id="PS00012">
    <property type="entry name" value="PHOSPHOPANTETHEINE"/>
    <property type="match status" value="1"/>
</dbReference>
<keyword evidence="5" id="KW-0511">Multifunctional enzyme</keyword>
<dbReference type="InterPro" id="IPR036291">
    <property type="entry name" value="NAD(P)-bd_dom_sf"/>
</dbReference>
<dbReference type="Gene3D" id="1.10.1200.10">
    <property type="entry name" value="ACP-like"/>
    <property type="match status" value="1"/>
</dbReference>
<sequence length="1356" mass="142888">NGLTAPNGPSQQRVIRQALRNAGVRAADVDVVEAHGTGTALGDPIEAQALLSIYGQERTDGPLWLGSVKSNLGHTQAAAGVAGVIKLVLAMQREALPATLHVDRPSSHVDWEAGQVRLLTESRVWPRGERPRRAGVSAFGISGTNAHVILEEAPADRTDEASTQLSTTPWLLAGRDPDSLRAQAERLATHLTAHPASTTDLGHSLATTRAVLTHRAVVLGPGLDELRDGVRALADGEPHPAVVTGHTLKGRTAWVFTGQGSQRPGMGRELHDAFPEFRRALDEVCELLDTELGADEPGRLLPLRDIMFTGDPETLARTGHAQPALFALQVALVALLRSWGMRPDSVLGHSVGEFAAAYAAGVFELPDAVRLVAARARLMQALPEGGAMAAIEATEAEVGGVLDGDVAVAAVNGPRSVVVSGTEEAVEAVLVRFHDRGCRTKRLRVSHAFHSPLMDPMLAEFTTVAAGVTYRTPTLPAVSTLTGEALGGGDWTTPTYWIEQVRRPVRFHDALTTVTGPQGAVRLLEIGPDPVLTALAREAGHTAAAATLRTGQPEPRAVLTAVAEMYVRGAGVRWSALFEGTGARRVDLPTYAFHRERYWLPDHAVTERGTEAGADGVEARFWDLVERGEVDTLAERLGVSGVHALDTLVPALSAWRRQGRRDLEQAARRYRVRWRPARLATGPAALAGRWLVATADPADRAVADIAAALRRAGAEVDLIPVAAADTRADLVDRIRATGHEPTHALALVPSPAAVLALWQALSDSAPATRLWCATRSAQSVGAGDTPTRPEEAAVWGLGRTLALEQPDRWGGLIDLPTHPDADEAQRLAHLLAAPGDEDQLALRPTGVLAARLVRDSGAGGQSAATSGGRPRGARFHGTALVTGGTGALGRHIAHWLVDQGVDHVVLVSRRGADAPGAQEVRDELCDRGVDVTLAACDVADRTALAGLLDAHPPTVVVHAAGILDDGLAADLTPERLARVLAAKADAAQHLHELTADRDLDSFVLFSSTAGVTGNAGQAAYAAANAHLDALAQHRRAVGLPATSVAWGPWAGDGMAADPVVTTHLARLGIRPLTPDTALDALGRILDGDRTCATVLDADWARFAETTAYARQGQFLRELTAPAQQDARTAHGPERPTAGGGELATALHGRPPAERERVVLAHVRSTVADVLGHSSGAAIAADRPFNDLGFDSLTSVELRNRLGAATGLRLPATLVYDHPTPAALAAHIRAQLPGADTDIASRDTSEGTGTGDALDDDAVAIVGMACRFPGGVSSPEELWEMLAAGRDGVTSFPDDRGWDIERVYHPDPEHAGTSYVNSGGFVSGVADFDAGLFGISPREALAMDPQQRLLLEVSWEA</sequence>
<evidence type="ECO:0000256" key="6">
    <source>
        <dbReference type="ARBA" id="ARBA00023315"/>
    </source>
</evidence>
<dbReference type="Proteomes" id="UP001596263">
    <property type="component" value="Unassembled WGS sequence"/>
</dbReference>
<dbReference type="InterPro" id="IPR032821">
    <property type="entry name" value="PKS_assoc"/>
</dbReference>
<evidence type="ECO:0000256" key="1">
    <source>
        <dbReference type="ARBA" id="ARBA00022450"/>
    </source>
</evidence>
<dbReference type="InterPro" id="IPR036736">
    <property type="entry name" value="ACP-like_sf"/>
</dbReference>
<gene>
    <name evidence="10" type="ORF">ACFPQ9_21555</name>
</gene>
<evidence type="ECO:0000313" key="11">
    <source>
        <dbReference type="Proteomes" id="UP001596263"/>
    </source>
</evidence>
<dbReference type="Pfam" id="PF00550">
    <property type="entry name" value="PP-binding"/>
    <property type="match status" value="1"/>
</dbReference>
<dbReference type="SMART" id="SM00823">
    <property type="entry name" value="PKS_PP"/>
    <property type="match status" value="1"/>
</dbReference>
<dbReference type="SUPFAM" id="SSF55048">
    <property type="entry name" value="Probable ACP-binding domain of malonyl-CoA ACP transacylase"/>
    <property type="match status" value="1"/>
</dbReference>
<dbReference type="InterPro" id="IPR006162">
    <property type="entry name" value="Ppantetheine_attach_site"/>
</dbReference>
<reference evidence="11" key="1">
    <citation type="journal article" date="2019" name="Int. J. Syst. Evol. Microbiol.">
        <title>The Global Catalogue of Microorganisms (GCM) 10K type strain sequencing project: providing services to taxonomists for standard genome sequencing and annotation.</title>
        <authorList>
            <consortium name="The Broad Institute Genomics Platform"/>
            <consortium name="The Broad Institute Genome Sequencing Center for Infectious Disease"/>
            <person name="Wu L."/>
            <person name="Ma J."/>
        </authorList>
    </citation>
    <scope>NUCLEOTIDE SEQUENCE [LARGE SCALE GENOMIC DNA]</scope>
    <source>
        <strain evidence="11">KCTC 42586</strain>
    </source>
</reference>
<dbReference type="Pfam" id="PF08659">
    <property type="entry name" value="KR"/>
    <property type="match status" value="1"/>
</dbReference>
<dbReference type="InterPro" id="IPR013968">
    <property type="entry name" value="PKS_KR"/>
</dbReference>
<dbReference type="PANTHER" id="PTHR43775">
    <property type="entry name" value="FATTY ACID SYNTHASE"/>
    <property type="match status" value="1"/>
</dbReference>
<feature type="domain" description="Ketosynthase family 3 (KS3)" evidence="9">
    <location>
        <begin position="1"/>
        <end position="152"/>
    </location>
</feature>
<evidence type="ECO:0000259" key="9">
    <source>
        <dbReference type="PROSITE" id="PS52004"/>
    </source>
</evidence>
<dbReference type="SMART" id="SM00822">
    <property type="entry name" value="PKS_KR"/>
    <property type="match status" value="1"/>
</dbReference>
<accession>A0ABW0CMY9</accession>
<dbReference type="Gene3D" id="3.30.70.3290">
    <property type="match status" value="1"/>
</dbReference>
<dbReference type="SUPFAM" id="SSF52151">
    <property type="entry name" value="FabD/lysophospholipase-like"/>
    <property type="match status" value="1"/>
</dbReference>
<dbReference type="RefSeq" id="WP_380855422.1">
    <property type="nucleotide sequence ID" value="NZ_JBHSKM010000015.1"/>
</dbReference>
<dbReference type="InterPro" id="IPR014030">
    <property type="entry name" value="Ketoacyl_synth_N"/>
</dbReference>
<dbReference type="Gene3D" id="3.40.50.720">
    <property type="entry name" value="NAD(P)-binding Rossmann-like Domain"/>
    <property type="match status" value="1"/>
</dbReference>
<dbReference type="InterPro" id="IPR014043">
    <property type="entry name" value="Acyl_transferase_dom"/>
</dbReference>
<keyword evidence="1" id="KW-0596">Phosphopantetheine</keyword>
<keyword evidence="11" id="KW-1185">Reference proteome</keyword>
<dbReference type="InterPro" id="IPR050091">
    <property type="entry name" value="PKS_NRPS_Biosynth_Enz"/>
</dbReference>
<name>A0ABW0CMY9_STRCD</name>
<protein>
    <submittedName>
        <fullName evidence="10">SDR family NAD(P)-dependent oxidoreductase</fullName>
    </submittedName>
</protein>
<dbReference type="Gene3D" id="3.40.47.10">
    <property type="match status" value="2"/>
</dbReference>
<evidence type="ECO:0000256" key="2">
    <source>
        <dbReference type="ARBA" id="ARBA00022553"/>
    </source>
</evidence>
<dbReference type="Pfam" id="PF02801">
    <property type="entry name" value="Ketoacyl-synt_C"/>
    <property type="match status" value="1"/>
</dbReference>
<dbReference type="InterPro" id="IPR020841">
    <property type="entry name" value="PKS_Beta-ketoAc_synthase_dom"/>
</dbReference>
<feature type="region of interest" description="Disordered" evidence="7">
    <location>
        <begin position="1122"/>
        <end position="1149"/>
    </location>
</feature>
<feature type="non-terminal residue" evidence="10">
    <location>
        <position position="1"/>
    </location>
</feature>
<dbReference type="InterPro" id="IPR001227">
    <property type="entry name" value="Ac_transferase_dom_sf"/>
</dbReference>
<dbReference type="Pfam" id="PF16197">
    <property type="entry name" value="KAsynt_C_assoc"/>
    <property type="match status" value="1"/>
</dbReference>
<dbReference type="CDD" id="cd00833">
    <property type="entry name" value="PKS"/>
    <property type="match status" value="1"/>
</dbReference>
<dbReference type="Pfam" id="PF00698">
    <property type="entry name" value="Acyl_transf_1"/>
    <property type="match status" value="1"/>
</dbReference>
<dbReference type="SUPFAM" id="SSF53901">
    <property type="entry name" value="Thiolase-like"/>
    <property type="match status" value="2"/>
</dbReference>
<dbReference type="Pfam" id="PF18369">
    <property type="entry name" value="PKS_DE"/>
    <property type="match status" value="1"/>
</dbReference>
<keyword evidence="2" id="KW-0597">Phosphoprotein</keyword>
<keyword evidence="3" id="KW-0808">Transferase</keyword>
<comment type="caution">
    <text evidence="10">The sequence shown here is derived from an EMBL/GenBank/DDBJ whole genome shotgun (WGS) entry which is preliminary data.</text>
</comment>
<dbReference type="PROSITE" id="PS50075">
    <property type="entry name" value="CARRIER"/>
    <property type="match status" value="1"/>
</dbReference>
<dbReference type="InterPro" id="IPR016036">
    <property type="entry name" value="Malonyl_transacylase_ACP-bd"/>
</dbReference>
<dbReference type="SMART" id="SM00827">
    <property type="entry name" value="PKS_AT"/>
    <property type="match status" value="1"/>
</dbReference>
<evidence type="ECO:0000259" key="8">
    <source>
        <dbReference type="PROSITE" id="PS50075"/>
    </source>
</evidence>
<dbReference type="SMART" id="SM01294">
    <property type="entry name" value="PKS_PP_betabranch"/>
    <property type="match status" value="1"/>
</dbReference>
<feature type="non-terminal residue" evidence="10">
    <location>
        <position position="1356"/>
    </location>
</feature>
<dbReference type="PANTHER" id="PTHR43775:SF51">
    <property type="entry name" value="INACTIVE PHENOLPHTHIOCEROL SYNTHESIS POLYKETIDE SYNTHASE TYPE I PKS1-RELATED"/>
    <property type="match status" value="1"/>
</dbReference>
<dbReference type="InterPro" id="IPR016035">
    <property type="entry name" value="Acyl_Trfase/lysoPLipase"/>
</dbReference>
<dbReference type="InterPro" id="IPR057326">
    <property type="entry name" value="KR_dom"/>
</dbReference>
<evidence type="ECO:0000256" key="7">
    <source>
        <dbReference type="SAM" id="MobiDB-lite"/>
    </source>
</evidence>
<proteinExistence type="predicted"/>
<dbReference type="InterPro" id="IPR041618">
    <property type="entry name" value="PKS_DE"/>
</dbReference>
<evidence type="ECO:0000256" key="4">
    <source>
        <dbReference type="ARBA" id="ARBA00023194"/>
    </source>
</evidence>
<dbReference type="InterPro" id="IPR009081">
    <property type="entry name" value="PP-bd_ACP"/>
</dbReference>
<evidence type="ECO:0000256" key="3">
    <source>
        <dbReference type="ARBA" id="ARBA00022679"/>
    </source>
</evidence>
<dbReference type="Pfam" id="PF00109">
    <property type="entry name" value="ketoacyl-synt"/>
    <property type="match status" value="1"/>
</dbReference>
<keyword evidence="6" id="KW-0012">Acyltransferase</keyword>
<dbReference type="InterPro" id="IPR016039">
    <property type="entry name" value="Thiolase-like"/>
</dbReference>
<feature type="domain" description="Carrier" evidence="8">
    <location>
        <begin position="1156"/>
        <end position="1231"/>
    </location>
</feature>
<keyword evidence="4" id="KW-0045">Antibiotic biosynthesis</keyword>
<dbReference type="SUPFAM" id="SSF51735">
    <property type="entry name" value="NAD(P)-binding Rossmann-fold domains"/>
    <property type="match status" value="2"/>
</dbReference>
<dbReference type="InterPro" id="IPR020806">
    <property type="entry name" value="PKS_PP-bd"/>
</dbReference>
<organism evidence="10 11">
    <name type="scientific">Streptomyces coerulescens</name>
    <dbReference type="NCBI Taxonomy" id="29304"/>
    <lineage>
        <taxon>Bacteria</taxon>
        <taxon>Bacillati</taxon>
        <taxon>Actinomycetota</taxon>
        <taxon>Actinomycetes</taxon>
        <taxon>Kitasatosporales</taxon>
        <taxon>Streptomycetaceae</taxon>
        <taxon>Streptomyces</taxon>
    </lineage>
</organism>
<evidence type="ECO:0000256" key="5">
    <source>
        <dbReference type="ARBA" id="ARBA00023268"/>
    </source>
</evidence>
<dbReference type="EMBL" id="JBHSKM010000015">
    <property type="protein sequence ID" value="MFC5216432.1"/>
    <property type="molecule type" value="Genomic_DNA"/>
</dbReference>
<evidence type="ECO:0000313" key="10">
    <source>
        <dbReference type="EMBL" id="MFC5216432.1"/>
    </source>
</evidence>
<dbReference type="InterPro" id="IPR014031">
    <property type="entry name" value="Ketoacyl_synth_C"/>
</dbReference>
<dbReference type="Gene3D" id="3.40.366.10">
    <property type="entry name" value="Malonyl-Coenzyme A Acyl Carrier Protein, domain 2"/>
    <property type="match status" value="1"/>
</dbReference>
<dbReference type="SUPFAM" id="SSF47336">
    <property type="entry name" value="ACP-like"/>
    <property type="match status" value="1"/>
</dbReference>
<feature type="domain" description="Ketosynthase family 3 (KS3)" evidence="9">
    <location>
        <begin position="1255"/>
        <end position="1356"/>
    </location>
</feature>
<dbReference type="SMART" id="SM00825">
    <property type="entry name" value="PKS_KS"/>
    <property type="match status" value="1"/>
</dbReference>
<dbReference type="Gene3D" id="6.10.140.1830">
    <property type="match status" value="1"/>
</dbReference>